<dbReference type="KEGG" id="aac:Aaci_1106"/>
<keyword evidence="1" id="KW-0472">Membrane</keyword>
<dbReference type="HOGENOM" id="CLU_2379857_0_0_9"/>
<feature type="transmembrane region" description="Helical" evidence="1">
    <location>
        <begin position="19"/>
        <end position="38"/>
    </location>
</feature>
<name>C8WVM0_ALIAD</name>
<dbReference type="STRING" id="521098.Aaci_1106"/>
<feature type="transmembrane region" description="Helical" evidence="1">
    <location>
        <begin position="50"/>
        <end position="68"/>
    </location>
</feature>
<sequence>MRCGGAVILYLLSRRASMYAHRVLAVAGAVLLGTSLLVPHMDLYTMFDRSQWSFLFIMAASISVEAWYDVAGTSPAAALIKDEHTQREGVRDRL</sequence>
<evidence type="ECO:0000256" key="1">
    <source>
        <dbReference type="SAM" id="Phobius"/>
    </source>
</evidence>
<dbReference type="Proteomes" id="UP000001917">
    <property type="component" value="Chromosome"/>
</dbReference>
<proteinExistence type="predicted"/>
<dbReference type="AlphaFoldDB" id="C8WVM0"/>
<evidence type="ECO:0000313" key="3">
    <source>
        <dbReference type="Proteomes" id="UP000001917"/>
    </source>
</evidence>
<dbReference type="EMBL" id="CP001727">
    <property type="protein sequence ID" value="ACV58142.1"/>
    <property type="molecule type" value="Genomic_DNA"/>
</dbReference>
<accession>C8WVM0</accession>
<protein>
    <submittedName>
        <fullName evidence="2">Uncharacterized protein</fullName>
    </submittedName>
</protein>
<gene>
    <name evidence="2" type="ordered locus">Aaci_1106</name>
</gene>
<keyword evidence="1" id="KW-1133">Transmembrane helix</keyword>
<reference evidence="2 3" key="2">
    <citation type="journal article" date="2010" name="Stand. Genomic Sci.">
        <title>Complete genome sequence of Alicyclobacillus acidocaldarius type strain (104-IA).</title>
        <authorList>
            <person name="Mavromatis K."/>
            <person name="Sikorski J."/>
            <person name="Lapidus A."/>
            <person name="Glavina Del Rio T."/>
            <person name="Copeland A."/>
            <person name="Tice H."/>
            <person name="Cheng J.F."/>
            <person name="Lucas S."/>
            <person name="Chen F."/>
            <person name="Nolan M."/>
            <person name="Bruce D."/>
            <person name="Goodwin L."/>
            <person name="Pitluck S."/>
            <person name="Ivanova N."/>
            <person name="Ovchinnikova G."/>
            <person name="Pati A."/>
            <person name="Chen A."/>
            <person name="Palaniappan K."/>
            <person name="Land M."/>
            <person name="Hauser L."/>
            <person name="Chang Y.J."/>
            <person name="Jeffries C.D."/>
            <person name="Chain P."/>
            <person name="Meincke L."/>
            <person name="Sims D."/>
            <person name="Chertkov O."/>
            <person name="Han C."/>
            <person name="Brettin T."/>
            <person name="Detter J.C."/>
            <person name="Wahrenburg C."/>
            <person name="Rohde M."/>
            <person name="Pukall R."/>
            <person name="Goker M."/>
            <person name="Bristow J."/>
            <person name="Eisen J.A."/>
            <person name="Markowitz V."/>
            <person name="Hugenholtz P."/>
            <person name="Klenk H.P."/>
            <person name="Kyrpides N.C."/>
        </authorList>
    </citation>
    <scope>NUCLEOTIDE SEQUENCE [LARGE SCALE GENOMIC DNA]</scope>
    <source>
        <strain evidence="3">ATCC 27009 / DSM 446 / BCRC 14685 / JCM 5260 / KCTC 1825 / NBRC 15652 / NCIMB 11725 / NRRL B-14509 / 104-IA</strain>
    </source>
</reference>
<keyword evidence="1" id="KW-0812">Transmembrane</keyword>
<reference evidence="3" key="1">
    <citation type="submission" date="2009-09" db="EMBL/GenBank/DDBJ databases">
        <title>The complete chromosome of Alicyclobacillus acidocaldarius subsp. acidocaldarius DSM 446.</title>
        <authorList>
            <consortium name="US DOE Joint Genome Institute (JGI-PGF)"/>
            <person name="Lucas S."/>
            <person name="Copeland A."/>
            <person name="Lapidus A."/>
            <person name="Glavina del Rio T."/>
            <person name="Dalin E."/>
            <person name="Tice H."/>
            <person name="Bruce D."/>
            <person name="Goodwin L."/>
            <person name="Pitluck S."/>
            <person name="Kyrpides N."/>
            <person name="Mavromatis K."/>
            <person name="Ivanova N."/>
            <person name="Ovchinnikova G."/>
            <person name="Chertkov O."/>
            <person name="Sims D."/>
            <person name="Brettin T."/>
            <person name="Detter J.C."/>
            <person name="Han C."/>
            <person name="Larimer F."/>
            <person name="Land M."/>
            <person name="Hauser L."/>
            <person name="Markowitz V."/>
            <person name="Cheng J.-F."/>
            <person name="Hugenholtz P."/>
            <person name="Woyke T."/>
            <person name="Wu D."/>
            <person name="Pukall R."/>
            <person name="Klenk H.-P."/>
            <person name="Eisen J.A."/>
        </authorList>
    </citation>
    <scope>NUCLEOTIDE SEQUENCE [LARGE SCALE GENOMIC DNA]</scope>
    <source>
        <strain evidence="3">ATCC 27009 / DSM 446 / BCRC 14685 / JCM 5260 / KCTC 1825 / NBRC 15652 / NCIMB 11725 / NRRL B-14509 / 104-IA</strain>
    </source>
</reference>
<evidence type="ECO:0000313" key="2">
    <source>
        <dbReference type="EMBL" id="ACV58142.1"/>
    </source>
</evidence>
<keyword evidence="3" id="KW-1185">Reference proteome</keyword>
<organism evidence="2 3">
    <name type="scientific">Alicyclobacillus acidocaldarius subsp. acidocaldarius (strain ATCC 27009 / DSM 446 / BCRC 14685 / JCM 5260 / KCTC 1825 / NBRC 15652 / NCIMB 11725 / NRRL B-14509 / 104-IA)</name>
    <name type="common">Bacillus acidocaldarius</name>
    <dbReference type="NCBI Taxonomy" id="521098"/>
    <lineage>
        <taxon>Bacteria</taxon>
        <taxon>Bacillati</taxon>
        <taxon>Bacillota</taxon>
        <taxon>Bacilli</taxon>
        <taxon>Bacillales</taxon>
        <taxon>Alicyclobacillaceae</taxon>
        <taxon>Alicyclobacillus</taxon>
    </lineage>
</organism>